<organism evidence="13 14">
    <name type="scientific">Arachis hypogaea</name>
    <name type="common">Peanut</name>
    <dbReference type="NCBI Taxonomy" id="3818"/>
    <lineage>
        <taxon>Eukaryota</taxon>
        <taxon>Viridiplantae</taxon>
        <taxon>Streptophyta</taxon>
        <taxon>Embryophyta</taxon>
        <taxon>Tracheophyta</taxon>
        <taxon>Spermatophyta</taxon>
        <taxon>Magnoliopsida</taxon>
        <taxon>eudicotyledons</taxon>
        <taxon>Gunneridae</taxon>
        <taxon>Pentapetalae</taxon>
        <taxon>rosids</taxon>
        <taxon>fabids</taxon>
        <taxon>Fabales</taxon>
        <taxon>Fabaceae</taxon>
        <taxon>Papilionoideae</taxon>
        <taxon>50 kb inversion clade</taxon>
        <taxon>dalbergioids sensu lato</taxon>
        <taxon>Dalbergieae</taxon>
        <taxon>Pterocarpus clade</taxon>
        <taxon>Arachis</taxon>
    </lineage>
</organism>
<evidence type="ECO:0000256" key="5">
    <source>
        <dbReference type="ARBA" id="ARBA00022490"/>
    </source>
</evidence>
<dbReference type="SUPFAM" id="SSF46938">
    <property type="entry name" value="CRAL/TRIO N-terminal domain"/>
    <property type="match status" value="1"/>
</dbReference>
<evidence type="ECO:0000256" key="2">
    <source>
        <dbReference type="ARBA" id="ARBA00004496"/>
    </source>
</evidence>
<dbReference type="GO" id="GO:0005737">
    <property type="term" value="C:cytoplasm"/>
    <property type="evidence" value="ECO:0007669"/>
    <property type="project" value="UniProtKB-SubCell"/>
</dbReference>
<dbReference type="SMART" id="SM01100">
    <property type="entry name" value="CRAL_TRIO_N"/>
    <property type="match status" value="1"/>
</dbReference>
<keyword evidence="9" id="KW-0131">Cell cycle</keyword>
<dbReference type="STRING" id="3818.A0A444ZE15"/>
<accession>A0A444ZE15</accession>
<dbReference type="PROSITE" id="PS50866">
    <property type="entry name" value="GOLD"/>
    <property type="match status" value="1"/>
</dbReference>
<dbReference type="Gene3D" id="2.60.120.680">
    <property type="entry name" value="GOLD domain"/>
    <property type="match status" value="1"/>
</dbReference>
<dbReference type="Pfam" id="PF03765">
    <property type="entry name" value="CRAL_TRIO_N"/>
    <property type="match status" value="1"/>
</dbReference>
<evidence type="ECO:0000256" key="1">
    <source>
        <dbReference type="ARBA" id="ARBA00004370"/>
    </source>
</evidence>
<feature type="compositionally biased region" description="Basic and acidic residues" evidence="10">
    <location>
        <begin position="112"/>
        <end position="133"/>
    </location>
</feature>
<dbReference type="PANTHER" id="PTHR45932">
    <property type="entry name" value="PATELLIN-1"/>
    <property type="match status" value="1"/>
</dbReference>
<evidence type="ECO:0000259" key="12">
    <source>
        <dbReference type="PROSITE" id="PS50866"/>
    </source>
</evidence>
<dbReference type="EMBL" id="SDMP01000014">
    <property type="protein sequence ID" value="RYR12402.1"/>
    <property type="molecule type" value="Genomic_DNA"/>
</dbReference>
<evidence type="ECO:0008006" key="15">
    <source>
        <dbReference type="Google" id="ProtNLM"/>
    </source>
</evidence>
<dbReference type="Gene3D" id="3.40.525.10">
    <property type="entry name" value="CRAL-TRIO lipid binding domain"/>
    <property type="match status" value="1"/>
</dbReference>
<feature type="domain" description="CRAL-TRIO" evidence="11">
    <location>
        <begin position="292"/>
        <end position="452"/>
    </location>
</feature>
<proteinExistence type="inferred from homology"/>
<feature type="region of interest" description="Disordered" evidence="10">
    <location>
        <begin position="1"/>
        <end position="20"/>
    </location>
</feature>
<dbReference type="PANTHER" id="PTHR45932:SF2">
    <property type="entry name" value="PATELLIN-4"/>
    <property type="match status" value="1"/>
</dbReference>
<keyword evidence="4" id="KW-0813">Transport</keyword>
<dbReference type="PROSITE" id="PS50191">
    <property type="entry name" value="CRAL_TRIO"/>
    <property type="match status" value="1"/>
</dbReference>
<dbReference type="InterPro" id="IPR036273">
    <property type="entry name" value="CRAL/TRIO_N_dom_sf"/>
</dbReference>
<evidence type="ECO:0000256" key="10">
    <source>
        <dbReference type="SAM" id="MobiDB-lite"/>
    </source>
</evidence>
<dbReference type="InterPro" id="IPR011074">
    <property type="entry name" value="CRAL/TRIO_N_dom"/>
</dbReference>
<dbReference type="GO" id="GO:0016020">
    <property type="term" value="C:membrane"/>
    <property type="evidence" value="ECO:0007669"/>
    <property type="project" value="UniProtKB-SubCell"/>
</dbReference>
<dbReference type="AlphaFoldDB" id="A0A444ZE15"/>
<gene>
    <name evidence="13" type="ORF">Ahy_B04g069946</name>
</gene>
<comment type="similarity">
    <text evidence="3">Belongs to the patellin family.</text>
</comment>
<dbReference type="GO" id="GO:0051301">
    <property type="term" value="P:cell division"/>
    <property type="evidence" value="ECO:0007669"/>
    <property type="project" value="UniProtKB-KW"/>
</dbReference>
<dbReference type="SMART" id="SM00516">
    <property type="entry name" value="SEC14"/>
    <property type="match status" value="1"/>
</dbReference>
<dbReference type="Pfam" id="PF25099">
    <property type="entry name" value="GOLD_PATL1_C"/>
    <property type="match status" value="1"/>
</dbReference>
<evidence type="ECO:0000256" key="3">
    <source>
        <dbReference type="ARBA" id="ARBA00007155"/>
    </source>
</evidence>
<evidence type="ECO:0000256" key="6">
    <source>
        <dbReference type="ARBA" id="ARBA00022618"/>
    </source>
</evidence>
<evidence type="ECO:0000256" key="8">
    <source>
        <dbReference type="ARBA" id="ARBA00023136"/>
    </source>
</evidence>
<evidence type="ECO:0000256" key="4">
    <source>
        <dbReference type="ARBA" id="ARBA00022448"/>
    </source>
</evidence>
<evidence type="ECO:0000313" key="14">
    <source>
        <dbReference type="Proteomes" id="UP000289738"/>
    </source>
</evidence>
<dbReference type="GO" id="GO:0008289">
    <property type="term" value="F:lipid binding"/>
    <property type="evidence" value="ECO:0007669"/>
    <property type="project" value="UniProtKB-KW"/>
</dbReference>
<dbReference type="InterPro" id="IPR044834">
    <property type="entry name" value="PATL"/>
</dbReference>
<dbReference type="InterPro" id="IPR036865">
    <property type="entry name" value="CRAL-TRIO_dom_sf"/>
</dbReference>
<evidence type="ECO:0000256" key="7">
    <source>
        <dbReference type="ARBA" id="ARBA00023121"/>
    </source>
</evidence>
<sequence>MLFHAKQNSREQESSNGSSLCHGSNYVTVAAPNNPSLLPIFIYITLTLHHNTTQHNTSTLCLSLRILGLSQCVAMTAEVTAQEETQQRASEVPAEEPQKNVAAAKEEEEEKVLEVEESKAETMGKSSSYREESNFLSDLKEFERKALNELKAKLEEAILGHNLFDEKTEESKKMNEATEEDNKKEEEVKKQGADEEGEEPLKEQEEKKSEEEEKSVEVEKDVSLWGVPVLPSKGEEGTDVVLLKFLRAREFKVSDAFEMLKKTLKWRKESSIDSVVDEDFGPGLGSAACMSGVDREGHPVCYNIYGVFDNEELYQKSFGSEEKRIEFLRWRCQMMEKGIQKLNFKPGGVTSLLQVNDLKNSPGPSKKELRIAVKQVVSLLQDNYPELVAKHIFINVPFWYYAVSALLSPFLTQRTKRKFVVARPAKVTETLIKYIPIEEIPVQYGGFKREDDTEFCSEDGAVSELTLKAASTATIEIPTLEVGNTLCWDVTVLGWEVSYKEEFVPSDEGSYTIIVQKGKKMGSQEGPVRNTFRNNEAGKVVLTIDNTSNKKKRVWYRYKTINNTF</sequence>
<comment type="caution">
    <text evidence="13">The sequence shown here is derived from an EMBL/GenBank/DDBJ whole genome shotgun (WGS) entry which is preliminary data.</text>
</comment>
<keyword evidence="6" id="KW-0132">Cell division</keyword>
<feature type="region of interest" description="Disordered" evidence="10">
    <location>
        <begin position="84"/>
        <end position="133"/>
    </location>
</feature>
<reference evidence="13 14" key="1">
    <citation type="submission" date="2019-01" db="EMBL/GenBank/DDBJ databases">
        <title>Sequencing of cultivated peanut Arachis hypogaea provides insights into genome evolution and oil improvement.</title>
        <authorList>
            <person name="Chen X."/>
        </authorList>
    </citation>
    <scope>NUCLEOTIDE SEQUENCE [LARGE SCALE GENOMIC DNA]</scope>
    <source>
        <strain evidence="14">cv. Fuhuasheng</strain>
        <tissue evidence="13">Leaves</tissue>
    </source>
</reference>
<evidence type="ECO:0000259" key="11">
    <source>
        <dbReference type="PROSITE" id="PS50191"/>
    </source>
</evidence>
<feature type="region of interest" description="Disordered" evidence="10">
    <location>
        <begin position="168"/>
        <end position="215"/>
    </location>
</feature>
<keyword evidence="5" id="KW-0963">Cytoplasm</keyword>
<dbReference type="InterPro" id="IPR001251">
    <property type="entry name" value="CRAL-TRIO_dom"/>
</dbReference>
<dbReference type="InterPro" id="IPR009038">
    <property type="entry name" value="GOLD_dom"/>
</dbReference>
<dbReference type="SUPFAM" id="SSF52087">
    <property type="entry name" value="CRAL/TRIO domain"/>
    <property type="match status" value="1"/>
</dbReference>
<dbReference type="CDD" id="cd00170">
    <property type="entry name" value="SEC14"/>
    <property type="match status" value="1"/>
</dbReference>
<keyword evidence="8" id="KW-0472">Membrane</keyword>
<dbReference type="Proteomes" id="UP000289738">
    <property type="component" value="Chromosome B04"/>
</dbReference>
<evidence type="ECO:0000313" key="13">
    <source>
        <dbReference type="EMBL" id="RYR12402.1"/>
    </source>
</evidence>
<comment type="subcellular location">
    <subcellularLocation>
        <location evidence="2">Cytoplasm</location>
    </subcellularLocation>
    <subcellularLocation>
        <location evidence="1">Membrane</location>
    </subcellularLocation>
</comment>
<dbReference type="Pfam" id="PF00650">
    <property type="entry name" value="CRAL_TRIO"/>
    <property type="match status" value="1"/>
</dbReference>
<dbReference type="InterPro" id="IPR056794">
    <property type="entry name" value="PATL1-6_C_GOLD"/>
</dbReference>
<evidence type="ECO:0000256" key="9">
    <source>
        <dbReference type="ARBA" id="ARBA00023306"/>
    </source>
</evidence>
<keyword evidence="14" id="KW-1185">Reference proteome</keyword>
<dbReference type="PRINTS" id="PR00180">
    <property type="entry name" value="CRETINALDHBP"/>
</dbReference>
<protein>
    <recommendedName>
        <fullName evidence="15">CRAL-TRIO domain-containing protein</fullName>
    </recommendedName>
</protein>
<name>A0A444ZE15_ARAHY</name>
<feature type="domain" description="GOLD" evidence="12">
    <location>
        <begin position="454"/>
        <end position="560"/>
    </location>
</feature>
<keyword evidence="7" id="KW-0446">Lipid-binding</keyword>